<accession>A0ABT9Q1V6</accession>
<gene>
    <name evidence="2" type="ORF">J2T09_005212</name>
</gene>
<sequence>MRLVVITHLLKATDQANEFPEHGERQQIWVSPATAASMVDEEELKEILLRLDERAVFASQDRRSSNREMVRSGKLERAIRPV</sequence>
<keyword evidence="3" id="KW-1185">Reference proteome</keyword>
<organism evidence="2 3">
    <name type="scientific">Neorhizobium huautlense</name>
    <dbReference type="NCBI Taxonomy" id="67774"/>
    <lineage>
        <taxon>Bacteria</taxon>
        <taxon>Pseudomonadati</taxon>
        <taxon>Pseudomonadota</taxon>
        <taxon>Alphaproteobacteria</taxon>
        <taxon>Hyphomicrobiales</taxon>
        <taxon>Rhizobiaceae</taxon>
        <taxon>Rhizobium/Agrobacterium group</taxon>
        <taxon>Neorhizobium</taxon>
    </lineage>
</organism>
<reference evidence="2 3" key="1">
    <citation type="submission" date="2023-07" db="EMBL/GenBank/DDBJ databases">
        <title>Sorghum-associated microbial communities from plants grown in Nebraska, USA.</title>
        <authorList>
            <person name="Schachtman D."/>
        </authorList>
    </citation>
    <scope>NUCLEOTIDE SEQUENCE [LARGE SCALE GENOMIC DNA]</scope>
    <source>
        <strain evidence="2 3">DS1307</strain>
    </source>
</reference>
<evidence type="ECO:0000313" key="2">
    <source>
        <dbReference type="EMBL" id="MDP9840425.1"/>
    </source>
</evidence>
<name>A0ABT9Q1V6_9HYPH</name>
<dbReference type="EMBL" id="JAUSRF010000026">
    <property type="protein sequence ID" value="MDP9840425.1"/>
    <property type="molecule type" value="Genomic_DNA"/>
</dbReference>
<protein>
    <submittedName>
        <fullName evidence="2">Uncharacterized protein</fullName>
    </submittedName>
</protein>
<proteinExistence type="predicted"/>
<dbReference type="Proteomes" id="UP001241472">
    <property type="component" value="Unassembled WGS sequence"/>
</dbReference>
<comment type="caution">
    <text evidence="2">The sequence shown here is derived from an EMBL/GenBank/DDBJ whole genome shotgun (WGS) entry which is preliminary data.</text>
</comment>
<evidence type="ECO:0000313" key="3">
    <source>
        <dbReference type="Proteomes" id="UP001241472"/>
    </source>
</evidence>
<evidence type="ECO:0000256" key="1">
    <source>
        <dbReference type="SAM" id="MobiDB-lite"/>
    </source>
</evidence>
<feature type="region of interest" description="Disordered" evidence="1">
    <location>
        <begin position="62"/>
        <end position="82"/>
    </location>
</feature>